<gene>
    <name evidence="1" type="ORF">EVEC_LOCUS5708</name>
</gene>
<dbReference type="EMBL" id="UXUI01008242">
    <property type="protein sequence ID" value="VDD90957.1"/>
    <property type="molecule type" value="Genomic_DNA"/>
</dbReference>
<keyword evidence="2" id="KW-1185">Reference proteome</keyword>
<dbReference type="InterPro" id="IPR006954">
    <property type="entry name" value="Mlt-10-like"/>
</dbReference>
<dbReference type="AlphaFoldDB" id="A0A0N4V743"/>
<sequence length="127" mass="14158">MVINDESLDFIAMLDKGKKFREENQVKSYEKIFDETKSVLRETGLLEETGSKSTIKGEETVKKLSLLNILSPKIASIFPRTNNKGEQLSQLSPSLLSFYEEKDEATSIPSILQVAGMRKGGNSDSKL</sequence>
<dbReference type="Pfam" id="PF04870">
    <property type="entry name" value="Moulting_cycle"/>
    <property type="match status" value="1"/>
</dbReference>
<evidence type="ECO:0000313" key="1">
    <source>
        <dbReference type="EMBL" id="VDD90957.1"/>
    </source>
</evidence>
<reference evidence="3" key="1">
    <citation type="submission" date="2017-02" db="UniProtKB">
        <authorList>
            <consortium name="WormBaseParasite"/>
        </authorList>
    </citation>
    <scope>IDENTIFICATION</scope>
</reference>
<evidence type="ECO:0000313" key="3">
    <source>
        <dbReference type="WBParaSite" id="EVEC_0000609701-mRNA-1"/>
    </source>
</evidence>
<dbReference type="WBParaSite" id="EVEC_0000609701-mRNA-1">
    <property type="protein sequence ID" value="EVEC_0000609701-mRNA-1"/>
    <property type="gene ID" value="EVEC_0000609701"/>
</dbReference>
<protein>
    <submittedName>
        <fullName evidence="3">Ovule protein</fullName>
    </submittedName>
</protein>
<organism evidence="3">
    <name type="scientific">Enterobius vermicularis</name>
    <name type="common">Human pinworm</name>
    <dbReference type="NCBI Taxonomy" id="51028"/>
    <lineage>
        <taxon>Eukaryota</taxon>
        <taxon>Metazoa</taxon>
        <taxon>Ecdysozoa</taxon>
        <taxon>Nematoda</taxon>
        <taxon>Chromadorea</taxon>
        <taxon>Rhabditida</taxon>
        <taxon>Spirurina</taxon>
        <taxon>Oxyuridomorpha</taxon>
        <taxon>Oxyuroidea</taxon>
        <taxon>Oxyuridae</taxon>
        <taxon>Enterobius</taxon>
    </lineage>
</organism>
<proteinExistence type="predicted"/>
<reference evidence="1 2" key="2">
    <citation type="submission" date="2018-10" db="EMBL/GenBank/DDBJ databases">
        <authorList>
            <consortium name="Pathogen Informatics"/>
        </authorList>
    </citation>
    <scope>NUCLEOTIDE SEQUENCE [LARGE SCALE GENOMIC DNA]</scope>
</reference>
<evidence type="ECO:0000313" key="2">
    <source>
        <dbReference type="Proteomes" id="UP000274131"/>
    </source>
</evidence>
<dbReference type="Proteomes" id="UP000274131">
    <property type="component" value="Unassembled WGS sequence"/>
</dbReference>
<name>A0A0N4V743_ENTVE</name>
<accession>A0A0N4V743</accession>